<keyword evidence="5" id="KW-1185">Reference proteome</keyword>
<dbReference type="Proteomes" id="UP001276659">
    <property type="component" value="Unassembled WGS sequence"/>
</dbReference>
<feature type="compositionally biased region" description="Basic and acidic residues" evidence="3">
    <location>
        <begin position="104"/>
        <end position="113"/>
    </location>
</feature>
<evidence type="ECO:0000256" key="2">
    <source>
        <dbReference type="ARBA" id="ARBA00023216"/>
    </source>
</evidence>
<evidence type="ECO:0000313" key="5">
    <source>
        <dbReference type="Proteomes" id="UP001276659"/>
    </source>
</evidence>
<organism evidence="4 5">
    <name type="scientific">Lepraria neglecta</name>
    <dbReference type="NCBI Taxonomy" id="209136"/>
    <lineage>
        <taxon>Eukaryota</taxon>
        <taxon>Fungi</taxon>
        <taxon>Dikarya</taxon>
        <taxon>Ascomycota</taxon>
        <taxon>Pezizomycotina</taxon>
        <taxon>Lecanoromycetes</taxon>
        <taxon>OSLEUM clade</taxon>
        <taxon>Lecanoromycetidae</taxon>
        <taxon>Lecanorales</taxon>
        <taxon>Lecanorineae</taxon>
        <taxon>Stereocaulaceae</taxon>
        <taxon>Lepraria</taxon>
    </lineage>
</organism>
<dbReference type="GO" id="GO:0012506">
    <property type="term" value="C:vesicle membrane"/>
    <property type="evidence" value="ECO:0007669"/>
    <property type="project" value="TreeGrafter"/>
</dbReference>
<dbReference type="Gene3D" id="1.10.220.10">
    <property type="entry name" value="Annexin"/>
    <property type="match status" value="4"/>
</dbReference>
<protein>
    <recommendedName>
        <fullName evidence="6">Annexin</fullName>
    </recommendedName>
</protein>
<dbReference type="AlphaFoldDB" id="A0AAD9ZAG9"/>
<dbReference type="GO" id="GO:0005509">
    <property type="term" value="F:calcium ion binding"/>
    <property type="evidence" value="ECO:0007669"/>
    <property type="project" value="InterPro"/>
</dbReference>
<dbReference type="GO" id="GO:0001786">
    <property type="term" value="F:phosphatidylserine binding"/>
    <property type="evidence" value="ECO:0007669"/>
    <property type="project" value="TreeGrafter"/>
</dbReference>
<dbReference type="GO" id="GO:0005737">
    <property type="term" value="C:cytoplasm"/>
    <property type="evidence" value="ECO:0007669"/>
    <property type="project" value="TreeGrafter"/>
</dbReference>
<evidence type="ECO:0000256" key="3">
    <source>
        <dbReference type="SAM" id="MobiDB-lite"/>
    </source>
</evidence>
<proteinExistence type="predicted"/>
<dbReference type="GO" id="GO:0005544">
    <property type="term" value="F:calcium-dependent phospholipid binding"/>
    <property type="evidence" value="ECO:0007669"/>
    <property type="project" value="InterPro"/>
</dbReference>
<gene>
    <name evidence="4" type="ORF">OEA41_005785</name>
</gene>
<evidence type="ECO:0000256" key="1">
    <source>
        <dbReference type="ARBA" id="ARBA00022737"/>
    </source>
</evidence>
<feature type="compositionally biased region" description="Acidic residues" evidence="3">
    <location>
        <begin position="369"/>
        <end position="381"/>
    </location>
</feature>
<feature type="compositionally biased region" description="Basic and acidic residues" evidence="3">
    <location>
        <begin position="64"/>
        <end position="75"/>
    </location>
</feature>
<feature type="compositionally biased region" description="Basic and acidic residues" evidence="3">
    <location>
        <begin position="44"/>
        <end position="56"/>
    </location>
</feature>
<dbReference type="PROSITE" id="PS51897">
    <property type="entry name" value="ANNEXIN_2"/>
    <property type="match status" value="1"/>
</dbReference>
<feature type="region of interest" description="Disordered" evidence="3">
    <location>
        <begin position="1"/>
        <end position="232"/>
    </location>
</feature>
<feature type="compositionally biased region" description="Basic residues" evidence="3">
    <location>
        <begin position="114"/>
        <end position="123"/>
    </location>
</feature>
<comment type="caution">
    <text evidence="4">The sequence shown here is derived from an EMBL/GenBank/DDBJ whole genome shotgun (WGS) entry which is preliminary data.</text>
</comment>
<dbReference type="PANTHER" id="PTHR10502">
    <property type="entry name" value="ANNEXIN"/>
    <property type="match status" value="1"/>
</dbReference>
<dbReference type="GO" id="GO:0005886">
    <property type="term" value="C:plasma membrane"/>
    <property type="evidence" value="ECO:0007669"/>
    <property type="project" value="TreeGrafter"/>
</dbReference>
<dbReference type="GO" id="GO:0005634">
    <property type="term" value="C:nucleus"/>
    <property type="evidence" value="ECO:0007669"/>
    <property type="project" value="TreeGrafter"/>
</dbReference>
<feature type="compositionally biased region" description="Basic and acidic residues" evidence="3">
    <location>
        <begin position="18"/>
        <end position="30"/>
    </location>
</feature>
<dbReference type="SUPFAM" id="SSF47874">
    <property type="entry name" value="Annexin"/>
    <property type="match status" value="1"/>
</dbReference>
<name>A0AAD9ZAG9_9LECA</name>
<keyword evidence="2" id="KW-0041">Annexin</keyword>
<keyword evidence="1" id="KW-0677">Repeat</keyword>
<evidence type="ECO:0008006" key="6">
    <source>
        <dbReference type="Google" id="ProtNLM"/>
    </source>
</evidence>
<sequence length="716" mass="81440">MSLRVDDGRSRGRSKSPGRKDERSRSRDARAPSPAVIIKMSSSKKYESDESDSDNRSRKKTSKKYYDDSDSDSDHRSKKKHSKKRDESESDSDSRSKKKHSRRHRDESDSDSKSKKKSHRKHHSDSDSDSKKKSHRKRHSDSDSDSKKKKSTKKRYNDTDSSSSSSEDDRKTRHKGSTTLVRTERGEYVEISNAKPEQDRHGKRHMSTSSGEGGEKYRQLSMPGGFTGGHSPHPQYESCNSLTDYDAHLANILKDMLNHKLYPDQRLTEAQSAHVEPSISTQIEGSIRKMAGRFPTPQVLNPSSLTVATLRLHPRQSYTVSQSRVEQLEVHMQGGLPPGSPLLEAYRGTYQSISPMPSPMMLASRGDDDLSDLDPLDEDSDDSRGYSRSTLKKKSVKTVSFYDPEPDALALAAALKHSTPETKSIIKILPHLSDDHVLMLRTEYKKHMKSQGKGVNIAKHIKMKLSGNLGKVAYATALGRWESEAHWANFWYQSNTSRRELLIESLMGRTNSEIVKIKDAFSDQRYNNSLEKCMQTELKKDKFRNAVLLALEERRMSDNEKLSIDLVRKDAQDLYRALTSKEGGETAMINIIVVRSDKHLAEVLRVFEGQYHKNFAREMIKKSQNLGETLAHIINGVLNKPVRDALLLHQALSETSKDRSDLLVSRLVRFHWEPRHMERIKVAYKQKYDTRLEHAIEAGTKSEFGNFCVALCKVEL</sequence>
<feature type="region of interest" description="Disordered" evidence="3">
    <location>
        <begin position="354"/>
        <end position="389"/>
    </location>
</feature>
<evidence type="ECO:0000313" key="4">
    <source>
        <dbReference type="EMBL" id="KAK3172463.1"/>
    </source>
</evidence>
<accession>A0AAD9ZAG9</accession>
<dbReference type="InterPro" id="IPR037104">
    <property type="entry name" value="Annexin_sf"/>
</dbReference>
<feature type="compositionally biased region" description="Basic and acidic residues" evidence="3">
    <location>
        <begin position="84"/>
        <end position="95"/>
    </location>
</feature>
<reference evidence="4" key="1">
    <citation type="submission" date="2022-11" db="EMBL/GenBank/DDBJ databases">
        <title>Chromosomal genome sequence assembly and mating type (MAT) locus characterization of the leprose asexual lichenized fungus Lepraria neglecta (Nyl.) Erichsen.</title>
        <authorList>
            <person name="Allen J.L."/>
            <person name="Pfeffer B."/>
        </authorList>
    </citation>
    <scope>NUCLEOTIDE SEQUENCE</scope>
    <source>
        <strain evidence="4">Allen 5258</strain>
    </source>
</reference>
<dbReference type="EMBL" id="JASNWA010000007">
    <property type="protein sequence ID" value="KAK3172463.1"/>
    <property type="molecule type" value="Genomic_DNA"/>
</dbReference>
<dbReference type="PANTHER" id="PTHR10502:SF107">
    <property type="entry name" value="ANNEXIN ANXC4 (AFU_ORTHOLOGUE AFUA_3G07020)"/>
    <property type="match status" value="1"/>
</dbReference>
<feature type="compositionally biased region" description="Basic and acidic residues" evidence="3">
    <location>
        <begin position="1"/>
        <end position="10"/>
    </location>
</feature>
<dbReference type="InterPro" id="IPR018502">
    <property type="entry name" value="Annexin_repeat"/>
</dbReference>